<evidence type="ECO:0000256" key="6">
    <source>
        <dbReference type="RuleBase" id="RU361218"/>
    </source>
</evidence>
<gene>
    <name evidence="7" type="ORF">LSH36_304g02064</name>
</gene>
<evidence type="ECO:0000313" key="8">
    <source>
        <dbReference type="Proteomes" id="UP001208570"/>
    </source>
</evidence>
<dbReference type="PIRSF" id="PIRSF002419">
    <property type="entry name" value="Tetraspanin"/>
    <property type="match status" value="1"/>
</dbReference>
<protein>
    <recommendedName>
        <fullName evidence="6">Tetraspanin</fullName>
    </recommendedName>
</protein>
<dbReference type="InterPro" id="IPR000301">
    <property type="entry name" value="Tetraspanin_animals"/>
</dbReference>
<comment type="subcellular location">
    <subcellularLocation>
        <location evidence="1 6">Membrane</location>
        <topology evidence="1 6">Multi-pass membrane protein</topology>
    </subcellularLocation>
</comment>
<feature type="transmembrane region" description="Helical" evidence="6">
    <location>
        <begin position="245"/>
        <end position="268"/>
    </location>
</feature>
<name>A0AAD9N1F2_9ANNE</name>
<evidence type="ECO:0000256" key="3">
    <source>
        <dbReference type="ARBA" id="ARBA00022692"/>
    </source>
</evidence>
<evidence type="ECO:0000313" key="7">
    <source>
        <dbReference type="EMBL" id="KAK2153205.1"/>
    </source>
</evidence>
<dbReference type="Pfam" id="PF00335">
    <property type="entry name" value="Tetraspanin"/>
    <property type="match status" value="1"/>
</dbReference>
<reference evidence="7" key="1">
    <citation type="journal article" date="2023" name="Mol. Biol. Evol.">
        <title>Third-Generation Sequencing Reveals the Adaptive Role of the Epigenome in Three Deep-Sea Polychaetes.</title>
        <authorList>
            <person name="Perez M."/>
            <person name="Aroh O."/>
            <person name="Sun Y."/>
            <person name="Lan Y."/>
            <person name="Juniper S.K."/>
            <person name="Young C.R."/>
            <person name="Angers B."/>
            <person name="Qian P.Y."/>
        </authorList>
    </citation>
    <scope>NUCLEOTIDE SEQUENCE</scope>
    <source>
        <strain evidence="7">P08H-3</strain>
    </source>
</reference>
<organism evidence="7 8">
    <name type="scientific">Paralvinella palmiformis</name>
    <dbReference type="NCBI Taxonomy" id="53620"/>
    <lineage>
        <taxon>Eukaryota</taxon>
        <taxon>Metazoa</taxon>
        <taxon>Spiralia</taxon>
        <taxon>Lophotrochozoa</taxon>
        <taxon>Annelida</taxon>
        <taxon>Polychaeta</taxon>
        <taxon>Sedentaria</taxon>
        <taxon>Canalipalpata</taxon>
        <taxon>Terebellida</taxon>
        <taxon>Terebelliformia</taxon>
        <taxon>Alvinellidae</taxon>
        <taxon>Paralvinella</taxon>
    </lineage>
</organism>
<dbReference type="InterPro" id="IPR018499">
    <property type="entry name" value="Tetraspanin/Peripherin"/>
</dbReference>
<feature type="transmembrane region" description="Helical" evidence="6">
    <location>
        <begin position="14"/>
        <end position="31"/>
    </location>
</feature>
<dbReference type="PANTHER" id="PTHR19282:SF527">
    <property type="entry name" value="TETRASPANIN"/>
    <property type="match status" value="1"/>
</dbReference>
<keyword evidence="3 6" id="KW-0812">Transmembrane</keyword>
<evidence type="ECO:0000256" key="1">
    <source>
        <dbReference type="ARBA" id="ARBA00004141"/>
    </source>
</evidence>
<dbReference type="Gene3D" id="1.10.1450.10">
    <property type="entry name" value="Tetraspanin"/>
    <property type="match status" value="1"/>
</dbReference>
<evidence type="ECO:0000256" key="5">
    <source>
        <dbReference type="ARBA" id="ARBA00023136"/>
    </source>
</evidence>
<keyword evidence="5 6" id="KW-0472">Membrane</keyword>
<sequence length="275" mass="31120">MYVHPLSFRYHDSLLYLCGSVLLSIGIWMAVDRNFITYMVGTDLYAVAIFMILAGGAIIFAISFLGCCGSITENRCMLFVFFITLCVTFLILLIGGILAGVFRAQIGEAVQDTMAKTLINHYGVDLYERRNRLITDAWDKAQERLQCCAVNTEGWVLYRDTEWFKRFGAYYENTGISARDEDQKPYVPKSCCVKDRFWRLINNEVCQKWRLGPPGSPIDGAINRALYYDGCYDAALKYIRENSGILIGLGISIALLLIVGIFLSFVLIRNLKSEP</sequence>
<dbReference type="PRINTS" id="PR00259">
    <property type="entry name" value="TMFOUR"/>
</dbReference>
<dbReference type="Proteomes" id="UP001208570">
    <property type="component" value="Unassembled WGS sequence"/>
</dbReference>
<dbReference type="PROSITE" id="PS00421">
    <property type="entry name" value="TM4_1"/>
    <property type="match status" value="1"/>
</dbReference>
<evidence type="ECO:0000256" key="4">
    <source>
        <dbReference type="ARBA" id="ARBA00022989"/>
    </source>
</evidence>
<keyword evidence="4 6" id="KW-1133">Transmembrane helix</keyword>
<keyword evidence="8" id="KW-1185">Reference proteome</keyword>
<dbReference type="PANTHER" id="PTHR19282">
    <property type="entry name" value="TETRASPANIN"/>
    <property type="match status" value="1"/>
</dbReference>
<evidence type="ECO:0000256" key="2">
    <source>
        <dbReference type="ARBA" id="ARBA00006840"/>
    </source>
</evidence>
<feature type="transmembrane region" description="Helical" evidence="6">
    <location>
        <begin position="43"/>
        <end position="65"/>
    </location>
</feature>
<dbReference type="InterPro" id="IPR008952">
    <property type="entry name" value="Tetraspanin_EC2_sf"/>
</dbReference>
<comment type="similarity">
    <text evidence="2 6">Belongs to the tetraspanin (TM4SF) family.</text>
</comment>
<feature type="transmembrane region" description="Helical" evidence="6">
    <location>
        <begin position="77"/>
        <end position="102"/>
    </location>
</feature>
<dbReference type="SUPFAM" id="SSF48652">
    <property type="entry name" value="Tetraspanin"/>
    <property type="match status" value="1"/>
</dbReference>
<dbReference type="GO" id="GO:0005886">
    <property type="term" value="C:plasma membrane"/>
    <property type="evidence" value="ECO:0007669"/>
    <property type="project" value="TreeGrafter"/>
</dbReference>
<accession>A0AAD9N1F2</accession>
<proteinExistence type="inferred from homology"/>
<comment type="caution">
    <text evidence="7">The sequence shown here is derived from an EMBL/GenBank/DDBJ whole genome shotgun (WGS) entry which is preliminary data.</text>
</comment>
<dbReference type="AlphaFoldDB" id="A0AAD9N1F2"/>
<dbReference type="EMBL" id="JAODUP010000304">
    <property type="protein sequence ID" value="KAK2153205.1"/>
    <property type="molecule type" value="Genomic_DNA"/>
</dbReference>
<dbReference type="InterPro" id="IPR018503">
    <property type="entry name" value="Tetraspanin_CS"/>
</dbReference>